<keyword evidence="2" id="KW-1185">Reference proteome</keyword>
<reference evidence="1 2" key="1">
    <citation type="submission" date="2019-02" db="EMBL/GenBank/DDBJ databases">
        <title>Deep-cultivation of Planctomycetes and their phenomic and genomic characterization uncovers novel biology.</title>
        <authorList>
            <person name="Wiegand S."/>
            <person name="Jogler M."/>
            <person name="Boedeker C."/>
            <person name="Pinto D."/>
            <person name="Vollmers J."/>
            <person name="Rivas-Marin E."/>
            <person name="Kohn T."/>
            <person name="Peeters S.H."/>
            <person name="Heuer A."/>
            <person name="Rast P."/>
            <person name="Oberbeckmann S."/>
            <person name="Bunk B."/>
            <person name="Jeske O."/>
            <person name="Meyerdierks A."/>
            <person name="Storesund J.E."/>
            <person name="Kallscheuer N."/>
            <person name="Luecker S."/>
            <person name="Lage O.M."/>
            <person name="Pohl T."/>
            <person name="Merkel B.J."/>
            <person name="Hornburger P."/>
            <person name="Mueller R.-W."/>
            <person name="Bruemmer F."/>
            <person name="Labrenz M."/>
            <person name="Spormann A.M."/>
            <person name="Op den Camp H."/>
            <person name="Overmann J."/>
            <person name="Amann R."/>
            <person name="Jetten M.S.M."/>
            <person name="Mascher T."/>
            <person name="Medema M.H."/>
            <person name="Devos D.P."/>
            <person name="Kaster A.-K."/>
            <person name="Ovreas L."/>
            <person name="Rohde M."/>
            <person name="Galperin M.Y."/>
            <person name="Jogler C."/>
        </authorList>
    </citation>
    <scope>NUCLEOTIDE SEQUENCE [LARGE SCALE GENOMIC DNA]</scope>
    <source>
        <strain evidence="1 2">K22_7</strain>
    </source>
</reference>
<sequence>MEGHGNVNGAGHLIGFAVGVGRVTFEVLGHFNQPQSQQLSEAAVNRLLGGTWMAICRNDGGNYHFTSSVDAVAWDVAKEMPFVPSGLNSKPTFDRFGGIYYLGWQEATRIDGGNRSVFDVDVSHDGRIESSLTAN</sequence>
<dbReference type="EMBL" id="CP036525">
    <property type="protein sequence ID" value="QDT01999.1"/>
    <property type="molecule type" value="Genomic_DNA"/>
</dbReference>
<dbReference type="KEGG" id="rlc:K227x_03700"/>
<proteinExistence type="predicted"/>
<evidence type="ECO:0000313" key="2">
    <source>
        <dbReference type="Proteomes" id="UP000318538"/>
    </source>
</evidence>
<dbReference type="InterPro" id="IPR036278">
    <property type="entry name" value="Sialidase_sf"/>
</dbReference>
<gene>
    <name evidence="1" type="ORF">K227x_03700</name>
</gene>
<accession>A0A517N4D7</accession>
<evidence type="ECO:0000313" key="1">
    <source>
        <dbReference type="EMBL" id="QDT01999.1"/>
    </source>
</evidence>
<dbReference type="AlphaFoldDB" id="A0A517N4D7"/>
<name>A0A517N4D7_9BACT</name>
<protein>
    <submittedName>
        <fullName evidence="1">Uncharacterized protein</fullName>
    </submittedName>
</protein>
<dbReference type="OrthoDB" id="246245at2"/>
<dbReference type="SUPFAM" id="SSF50939">
    <property type="entry name" value="Sialidases"/>
    <property type="match status" value="1"/>
</dbReference>
<dbReference type="Proteomes" id="UP000318538">
    <property type="component" value="Chromosome"/>
</dbReference>
<organism evidence="1 2">
    <name type="scientific">Rubripirellula lacrimiformis</name>
    <dbReference type="NCBI Taxonomy" id="1930273"/>
    <lineage>
        <taxon>Bacteria</taxon>
        <taxon>Pseudomonadati</taxon>
        <taxon>Planctomycetota</taxon>
        <taxon>Planctomycetia</taxon>
        <taxon>Pirellulales</taxon>
        <taxon>Pirellulaceae</taxon>
        <taxon>Rubripirellula</taxon>
    </lineage>
</organism>